<accession>Q7T4K2</accession>
<dbReference type="GeneID" id="1482026"/>
<evidence type="ECO:0000313" key="1">
    <source>
        <dbReference type="EMBL" id="BAC78643.1"/>
    </source>
</evidence>
<dbReference type="RefSeq" id="NP_862836.1">
    <property type="nucleotide sequence ID" value="NC_004995.1"/>
</dbReference>
<organism evidence="1 2">
    <name type="scientific">Pea stem necrosis virus</name>
    <dbReference type="NCBI Taxonomy" id="199361"/>
    <lineage>
        <taxon>Viruses</taxon>
        <taxon>Riboviria</taxon>
        <taxon>Orthornavirae</taxon>
        <taxon>Kitrinoviricota</taxon>
        <taxon>Tolucaviricetes</taxon>
        <taxon>Tolivirales</taxon>
        <taxon>Tombusviridae</taxon>
        <taxon>Procedovirinae</taxon>
        <taxon>Gammacarmovirus</taxon>
        <taxon>Gammacarmovirus pisi</taxon>
    </lineage>
</organism>
<evidence type="ECO:0000313" key="2">
    <source>
        <dbReference type="Proteomes" id="UP000202054"/>
    </source>
</evidence>
<reference evidence="1 2" key="1">
    <citation type="journal article" date="2002" name="Intervirology">
        <title>The genome organization of pea stem necrosis virus and its assignment to the genus Carmovirus.</title>
        <authorList>
            <person name="Suzuki S."/>
            <person name="Hase S."/>
            <person name="Takahashi T."/>
            <person name="Ikegami M."/>
        </authorList>
    </citation>
    <scope>NUCLEOTIDE SEQUENCE [LARGE SCALE GENOMIC DNA]</scope>
</reference>
<gene>
    <name evidence="1" type="primary">p25</name>
</gene>
<proteinExistence type="predicted"/>
<protein>
    <submittedName>
        <fullName evidence="1">p25 product</fullName>
    </submittedName>
</protein>
<dbReference type="Proteomes" id="UP000202054">
    <property type="component" value="Segment"/>
</dbReference>
<dbReference type="OrthoDB" id="12338at10239"/>
<dbReference type="EMBL" id="AB086951">
    <property type="protein sequence ID" value="BAC78643.1"/>
    <property type="molecule type" value="Genomic_RNA"/>
</dbReference>
<dbReference type="KEGG" id="vg:1482026"/>
<keyword evidence="2" id="KW-1185">Reference proteome</keyword>
<name>Q7T4K2_9TOMB</name>
<sequence>MSIRMKFGLALVAGCASVMYVAYRRRVVRGKMLPRNLQIENSRVVLKVLNSQSDGVDFPEEDSVDSSGPVILIGSVEVKLPAPVTVKRKPKAKHKSMPFITKLINAAKVHFDGVPKPTESNHMAVTRFIKDYCKEHGVDDNQTRRVCAIAGPLILSPDRTDIMSRAFLYGPELSKQRAEYAAAASTISWFDAIVAAPLSCRAWRRAYLALMGYPDSVGYQMVK</sequence>